<keyword evidence="1" id="KW-1133">Transmembrane helix</keyword>
<reference evidence="2 3" key="1">
    <citation type="submission" date="2018-03" db="EMBL/GenBank/DDBJ databases">
        <title>Genomic Encyclopedia of Archaeal and Bacterial Type Strains, Phase II (KMG-II): from individual species to whole genera.</title>
        <authorList>
            <person name="Goeker M."/>
        </authorList>
    </citation>
    <scope>NUCLEOTIDE SEQUENCE [LARGE SCALE GENOMIC DNA]</scope>
    <source>
        <strain evidence="2 3">DSM 28229</strain>
    </source>
</reference>
<dbReference type="Proteomes" id="UP000245535">
    <property type="component" value="Unassembled WGS sequence"/>
</dbReference>
<name>A0A315ZZJ1_SEDFL</name>
<feature type="transmembrane region" description="Helical" evidence="1">
    <location>
        <begin position="151"/>
        <end position="175"/>
    </location>
</feature>
<sequence>MKDTISLFGNSFQVNTISGKATDLKIKSVRNNNRLSDLEYKYVNNSTLWLVDNQGNEVPISIRQDLSNFIRTNHELTFLQFGKYYLAVINHTTKRWRYLYPSSPLERMSLLAIIRPLKESQRVRTTKMVVLISLLLSMFLSYKNVGGFSSLIFGGVIGVLVGALWSSAVYIHFYFTGDSYMKKLFGSKIDSIAKRILLEREKN</sequence>
<evidence type="ECO:0000313" key="2">
    <source>
        <dbReference type="EMBL" id="PWJ42787.1"/>
    </source>
</evidence>
<gene>
    <name evidence="2" type="ORF">BC781_102333</name>
</gene>
<evidence type="ECO:0000313" key="3">
    <source>
        <dbReference type="Proteomes" id="UP000245535"/>
    </source>
</evidence>
<protein>
    <submittedName>
        <fullName evidence="2">Uncharacterized protein</fullName>
    </submittedName>
</protein>
<organism evidence="2 3">
    <name type="scientific">Sediminitomix flava</name>
    <dbReference type="NCBI Taxonomy" id="379075"/>
    <lineage>
        <taxon>Bacteria</taxon>
        <taxon>Pseudomonadati</taxon>
        <taxon>Bacteroidota</taxon>
        <taxon>Cytophagia</taxon>
        <taxon>Cytophagales</taxon>
        <taxon>Flammeovirgaceae</taxon>
        <taxon>Sediminitomix</taxon>
    </lineage>
</organism>
<dbReference type="EMBL" id="QGDO01000002">
    <property type="protein sequence ID" value="PWJ42787.1"/>
    <property type="molecule type" value="Genomic_DNA"/>
</dbReference>
<comment type="caution">
    <text evidence="2">The sequence shown here is derived from an EMBL/GenBank/DDBJ whole genome shotgun (WGS) entry which is preliminary data.</text>
</comment>
<feature type="transmembrane region" description="Helical" evidence="1">
    <location>
        <begin position="128"/>
        <end position="145"/>
    </location>
</feature>
<proteinExistence type="predicted"/>
<keyword evidence="1" id="KW-0472">Membrane</keyword>
<accession>A0A315ZZJ1</accession>
<dbReference type="AlphaFoldDB" id="A0A315ZZJ1"/>
<keyword evidence="3" id="KW-1185">Reference proteome</keyword>
<keyword evidence="1" id="KW-0812">Transmembrane</keyword>
<evidence type="ECO:0000256" key="1">
    <source>
        <dbReference type="SAM" id="Phobius"/>
    </source>
</evidence>
<dbReference type="RefSeq" id="WP_146201655.1">
    <property type="nucleotide sequence ID" value="NZ_QGDO01000002.1"/>
</dbReference>